<dbReference type="PROSITE" id="PS01203">
    <property type="entry name" value="BTG_2"/>
    <property type="match status" value="1"/>
</dbReference>
<evidence type="ECO:0000256" key="1">
    <source>
        <dbReference type="ARBA" id="ARBA00007989"/>
    </source>
</evidence>
<dbReference type="GO" id="GO:0008285">
    <property type="term" value="P:negative regulation of cell population proliferation"/>
    <property type="evidence" value="ECO:0007669"/>
    <property type="project" value="TreeGrafter"/>
</dbReference>
<organism evidence="4">
    <name type="scientific">Oppiella nova</name>
    <dbReference type="NCBI Taxonomy" id="334625"/>
    <lineage>
        <taxon>Eukaryota</taxon>
        <taxon>Metazoa</taxon>
        <taxon>Ecdysozoa</taxon>
        <taxon>Arthropoda</taxon>
        <taxon>Chelicerata</taxon>
        <taxon>Arachnida</taxon>
        <taxon>Acari</taxon>
        <taxon>Acariformes</taxon>
        <taxon>Sarcoptiformes</taxon>
        <taxon>Oribatida</taxon>
        <taxon>Brachypylina</taxon>
        <taxon>Oppioidea</taxon>
        <taxon>Oppiidae</taxon>
        <taxon>Oppiella</taxon>
    </lineage>
</organism>
<comment type="similarity">
    <text evidence="1">Belongs to the BTG family.</text>
</comment>
<evidence type="ECO:0000256" key="2">
    <source>
        <dbReference type="SAM" id="MobiDB-lite"/>
    </source>
</evidence>
<dbReference type="SUPFAM" id="SSF160696">
    <property type="entry name" value="BTG domain-like"/>
    <property type="match status" value="1"/>
</dbReference>
<dbReference type="AlphaFoldDB" id="A0A7R9M747"/>
<feature type="domain" description="Anti-proliferative protein" evidence="3">
    <location>
        <begin position="89"/>
        <end position="108"/>
    </location>
</feature>
<dbReference type="GO" id="GO:0005737">
    <property type="term" value="C:cytoplasm"/>
    <property type="evidence" value="ECO:0007669"/>
    <property type="project" value="TreeGrafter"/>
</dbReference>
<evidence type="ECO:0000313" key="5">
    <source>
        <dbReference type="Proteomes" id="UP000728032"/>
    </source>
</evidence>
<dbReference type="PANTHER" id="PTHR22978:SF22">
    <property type="entry name" value="BTG FAMILY PROTEIN"/>
    <property type="match status" value="1"/>
</dbReference>
<keyword evidence="5" id="KW-1185">Reference proteome</keyword>
<evidence type="ECO:0000313" key="4">
    <source>
        <dbReference type="EMBL" id="CAD7654287.1"/>
    </source>
</evidence>
<dbReference type="Gene3D" id="3.90.640.90">
    <property type="entry name" value="Anti-proliferative protein, N-terminal domain"/>
    <property type="match status" value="1"/>
</dbReference>
<accession>A0A7R9M747</accession>
<feature type="compositionally biased region" description="Low complexity" evidence="2">
    <location>
        <begin position="132"/>
        <end position="153"/>
    </location>
</feature>
<dbReference type="Proteomes" id="UP000728032">
    <property type="component" value="Unassembled WGS sequence"/>
</dbReference>
<sequence>MRVEIESAANFLSDLLRLHSHCPQPPLVEQFRLSIIDHLLANYTHHWFPDRPFKGSAYRCLRINHKMDPTLAKAGRLCGLTDAALRALLPNELTLWVDPNEVCYRIGENGSICHIFDSALPMTLPSPPSPPSSHLSSSQSSTASSSPSSSPSSWYQFGGGGGGDFQMRRSPLVAAEDPSATHSQKAFYLNSLLS</sequence>
<protein>
    <recommendedName>
        <fullName evidence="3">Anti-proliferative protein domain-containing protein</fullName>
    </recommendedName>
</protein>
<dbReference type="EMBL" id="CAJPVJ010007763">
    <property type="protein sequence ID" value="CAG2171474.1"/>
    <property type="molecule type" value="Genomic_DNA"/>
</dbReference>
<dbReference type="EMBL" id="OC922588">
    <property type="protein sequence ID" value="CAD7654287.1"/>
    <property type="molecule type" value="Genomic_DNA"/>
</dbReference>
<dbReference type="InterPro" id="IPR002087">
    <property type="entry name" value="Anti_prolifrtn"/>
</dbReference>
<reference evidence="4" key="1">
    <citation type="submission" date="2020-11" db="EMBL/GenBank/DDBJ databases">
        <authorList>
            <person name="Tran Van P."/>
        </authorList>
    </citation>
    <scope>NUCLEOTIDE SEQUENCE</scope>
</reference>
<dbReference type="OrthoDB" id="19928at2759"/>
<dbReference type="PRINTS" id="PR00310">
    <property type="entry name" value="ANTIPRLFBTG1"/>
</dbReference>
<dbReference type="GO" id="GO:0005634">
    <property type="term" value="C:nucleus"/>
    <property type="evidence" value="ECO:0007669"/>
    <property type="project" value="TreeGrafter"/>
</dbReference>
<dbReference type="InterPro" id="IPR033332">
    <property type="entry name" value="BTG"/>
</dbReference>
<feature type="region of interest" description="Disordered" evidence="2">
    <location>
        <begin position="125"/>
        <end position="182"/>
    </location>
</feature>
<name>A0A7R9M747_9ACAR</name>
<dbReference type="SMART" id="SM00099">
    <property type="entry name" value="btg1"/>
    <property type="match status" value="1"/>
</dbReference>
<dbReference type="InterPro" id="IPR036054">
    <property type="entry name" value="BTG-like_sf"/>
</dbReference>
<dbReference type="Pfam" id="PF07742">
    <property type="entry name" value="BTG"/>
    <property type="match status" value="1"/>
</dbReference>
<evidence type="ECO:0000259" key="3">
    <source>
        <dbReference type="PROSITE" id="PS01203"/>
    </source>
</evidence>
<proteinExistence type="inferred from homology"/>
<gene>
    <name evidence="4" type="ORF">ONB1V03_LOCUS10934</name>
</gene>
<dbReference type="PANTHER" id="PTHR22978">
    <property type="entry name" value="B-CELL TRANSLOCATION GENE"/>
    <property type="match status" value="1"/>
</dbReference>